<organism evidence="2 3">
    <name type="scientific">Pisolithus tinctorius Marx 270</name>
    <dbReference type="NCBI Taxonomy" id="870435"/>
    <lineage>
        <taxon>Eukaryota</taxon>
        <taxon>Fungi</taxon>
        <taxon>Dikarya</taxon>
        <taxon>Basidiomycota</taxon>
        <taxon>Agaricomycotina</taxon>
        <taxon>Agaricomycetes</taxon>
        <taxon>Agaricomycetidae</taxon>
        <taxon>Boletales</taxon>
        <taxon>Sclerodermatineae</taxon>
        <taxon>Pisolithaceae</taxon>
        <taxon>Pisolithus</taxon>
    </lineage>
</organism>
<protein>
    <submittedName>
        <fullName evidence="2">Uncharacterized protein</fullName>
    </submittedName>
</protein>
<reference evidence="3" key="2">
    <citation type="submission" date="2015-01" db="EMBL/GenBank/DDBJ databases">
        <title>Evolutionary Origins and Diversification of the Mycorrhizal Mutualists.</title>
        <authorList>
            <consortium name="DOE Joint Genome Institute"/>
            <consortium name="Mycorrhizal Genomics Consortium"/>
            <person name="Kohler A."/>
            <person name="Kuo A."/>
            <person name="Nagy L.G."/>
            <person name="Floudas D."/>
            <person name="Copeland A."/>
            <person name="Barry K.W."/>
            <person name="Cichocki N."/>
            <person name="Veneault-Fourrey C."/>
            <person name="LaButti K."/>
            <person name="Lindquist E.A."/>
            <person name="Lipzen A."/>
            <person name="Lundell T."/>
            <person name="Morin E."/>
            <person name="Murat C."/>
            <person name="Riley R."/>
            <person name="Ohm R."/>
            <person name="Sun H."/>
            <person name="Tunlid A."/>
            <person name="Henrissat B."/>
            <person name="Grigoriev I.V."/>
            <person name="Hibbett D.S."/>
            <person name="Martin F."/>
        </authorList>
    </citation>
    <scope>NUCLEOTIDE SEQUENCE [LARGE SCALE GENOMIC DNA]</scope>
    <source>
        <strain evidence="3">Marx 270</strain>
    </source>
</reference>
<dbReference type="Proteomes" id="UP000054217">
    <property type="component" value="Unassembled WGS sequence"/>
</dbReference>
<accession>A0A0C3PG08</accession>
<dbReference type="AlphaFoldDB" id="A0A0C3PG08"/>
<proteinExistence type="predicted"/>
<name>A0A0C3PG08_PISTI</name>
<feature type="region of interest" description="Disordered" evidence="1">
    <location>
        <begin position="199"/>
        <end position="224"/>
    </location>
</feature>
<keyword evidence="3" id="KW-1185">Reference proteome</keyword>
<dbReference type="HOGENOM" id="CLU_602835_0_0_1"/>
<dbReference type="OrthoDB" id="2668627at2759"/>
<gene>
    <name evidence="2" type="ORF">M404DRAFT_416377</name>
</gene>
<evidence type="ECO:0000313" key="3">
    <source>
        <dbReference type="Proteomes" id="UP000054217"/>
    </source>
</evidence>
<evidence type="ECO:0000313" key="2">
    <source>
        <dbReference type="EMBL" id="KIO06864.1"/>
    </source>
</evidence>
<dbReference type="EMBL" id="KN831961">
    <property type="protein sequence ID" value="KIO06864.1"/>
    <property type="molecule type" value="Genomic_DNA"/>
</dbReference>
<reference evidence="2 3" key="1">
    <citation type="submission" date="2014-04" db="EMBL/GenBank/DDBJ databases">
        <authorList>
            <consortium name="DOE Joint Genome Institute"/>
            <person name="Kuo A."/>
            <person name="Kohler A."/>
            <person name="Costa M.D."/>
            <person name="Nagy L.G."/>
            <person name="Floudas D."/>
            <person name="Copeland A."/>
            <person name="Barry K.W."/>
            <person name="Cichocki N."/>
            <person name="Veneault-Fourrey C."/>
            <person name="LaButti K."/>
            <person name="Lindquist E.A."/>
            <person name="Lipzen A."/>
            <person name="Lundell T."/>
            <person name="Morin E."/>
            <person name="Murat C."/>
            <person name="Sun H."/>
            <person name="Tunlid A."/>
            <person name="Henrissat B."/>
            <person name="Grigoriev I.V."/>
            <person name="Hibbett D.S."/>
            <person name="Martin F."/>
            <person name="Nordberg H.P."/>
            <person name="Cantor M.N."/>
            <person name="Hua S.X."/>
        </authorList>
    </citation>
    <scope>NUCLEOTIDE SEQUENCE [LARGE SCALE GENOMIC DNA]</scope>
    <source>
        <strain evidence="2 3">Marx 270</strain>
    </source>
</reference>
<evidence type="ECO:0000256" key="1">
    <source>
        <dbReference type="SAM" id="MobiDB-lite"/>
    </source>
</evidence>
<sequence>MRCVLVPSNDICTTLVLFANWLIGVPFNSMIFAAQPLSTTDPSSKWVSPYSQDTMHAYTHSPGSSSSSPGMLLYSYAEADMSSESNFNSWSSFWCPPQQPSKSRAVATVNPKETHWTTSDVATPSSASSYSIPTPLSALGHFDVADPVAPEEPDFDEFDYDDDDEYDECVDAEDAMMLLEEDPNELTHASQPVRQTIKTSTQGDQSEPAVSFTHHPHHHSDTYSSVRVISDRKMTASAPGYPTTSYHSIVDEAFQREQLSHPSQAFPATPHVHPPQHIYSDLGTSSLPIGSPSAMASRHQPFCYSSAITCTNMSHPIPIMQPQPIRPIPPIPLDEFASSAIENSPKSDSCCGALSSQRPEAFSPLPLLCQPVSDAVRYQLQNSSPSASLDDPECYDDDEDASEGACQGLCLPQEQPMSQSIATYSAEGFMYSRDCRTMAIRWH</sequence>
<dbReference type="InParanoid" id="A0A0C3PG08"/>